<dbReference type="EMBL" id="JAWZSR010000004">
    <property type="protein sequence ID" value="MDX8046246.1"/>
    <property type="molecule type" value="Genomic_DNA"/>
</dbReference>
<dbReference type="Proteomes" id="UP001277972">
    <property type="component" value="Unassembled WGS sequence"/>
</dbReference>
<reference evidence="1" key="1">
    <citation type="submission" date="2023-11" db="EMBL/GenBank/DDBJ databases">
        <title>Gracilibacillus pellucida a moderately halophilic bacterium isolated from saline soil in Xinjiang province.</title>
        <authorList>
            <person name="Zhang Z."/>
            <person name="Tan F."/>
            <person name="Wang Y."/>
            <person name="Xia M."/>
        </authorList>
    </citation>
    <scope>NUCLEOTIDE SEQUENCE</scope>
    <source>
        <strain evidence="1">S3-1-1</strain>
    </source>
</reference>
<accession>A0ACC6M5T3</accession>
<proteinExistence type="predicted"/>
<comment type="caution">
    <text evidence="1">The sequence shown here is derived from an EMBL/GenBank/DDBJ whole genome shotgun (WGS) entry which is preliminary data.</text>
</comment>
<gene>
    <name evidence="1" type="ORF">SH601_09605</name>
</gene>
<sequence length="192" mass="22508">MSKKYLLLIFLSMIVFITACNDNELQYDQPESQNDESELDRLFHLYPEIEKEYNQIPEEIKEEIVVPSLENIPFEVEEISLTYKESGDQNLPSARLSYMGNSNYVSVNVWKYPEEKTTFRKMHPIMLKQNMHAYYRDEGLDKLVQWENPTKKDLLHHVVLTKYGENQDNGYEFTIDEAIDIANSALDNGANE</sequence>
<evidence type="ECO:0000313" key="1">
    <source>
        <dbReference type="EMBL" id="MDX8046246.1"/>
    </source>
</evidence>
<organism evidence="1 2">
    <name type="scientific">Gracilibacillus pellucidus</name>
    <dbReference type="NCBI Taxonomy" id="3095368"/>
    <lineage>
        <taxon>Bacteria</taxon>
        <taxon>Bacillati</taxon>
        <taxon>Bacillota</taxon>
        <taxon>Bacilli</taxon>
        <taxon>Bacillales</taxon>
        <taxon>Bacillaceae</taxon>
        <taxon>Gracilibacillus</taxon>
    </lineage>
</organism>
<keyword evidence="2" id="KW-1185">Reference proteome</keyword>
<protein>
    <submittedName>
        <fullName evidence="1">Uncharacterized protein</fullName>
    </submittedName>
</protein>
<evidence type="ECO:0000313" key="2">
    <source>
        <dbReference type="Proteomes" id="UP001277972"/>
    </source>
</evidence>
<name>A0ACC6M5T3_9BACI</name>